<dbReference type="EMBL" id="AP023368">
    <property type="protein sequence ID" value="BCK00683.1"/>
    <property type="molecule type" value="Genomic_DNA"/>
</dbReference>
<dbReference type="KEGG" id="acht:bsdcttw_37230"/>
<protein>
    <submittedName>
        <fullName evidence="2">Transposase</fullName>
    </submittedName>
</protein>
<dbReference type="InterPro" id="IPR009057">
    <property type="entry name" value="Homeodomain-like_sf"/>
</dbReference>
<keyword evidence="3" id="KW-1185">Reference proteome</keyword>
<dbReference type="Proteomes" id="UP000515703">
    <property type="component" value="Chromosome"/>
</dbReference>
<reference evidence="2 3" key="2">
    <citation type="submission" date="2020-08" db="EMBL/GenBank/DDBJ databases">
        <authorList>
            <person name="Ueki A."/>
            <person name="Tonouchi A."/>
        </authorList>
    </citation>
    <scope>NUCLEOTIDE SEQUENCE [LARGE SCALE GENOMIC DNA]</scope>
    <source>
        <strain evidence="2 3">CTTW</strain>
    </source>
</reference>
<name>A0A7I8DQX9_9FIRM</name>
<dbReference type="AlphaFoldDB" id="A0A7I8DQX9"/>
<keyword evidence="1" id="KW-0175">Coiled coil</keyword>
<dbReference type="RefSeq" id="WP_185256333.1">
    <property type="nucleotide sequence ID" value="NZ_AP023368.1"/>
</dbReference>
<gene>
    <name evidence="2" type="ORF">bsdcttw_37230</name>
</gene>
<evidence type="ECO:0000313" key="2">
    <source>
        <dbReference type="EMBL" id="BCK00683.1"/>
    </source>
</evidence>
<dbReference type="GO" id="GO:0003677">
    <property type="term" value="F:DNA binding"/>
    <property type="evidence" value="ECO:0007669"/>
    <property type="project" value="InterPro"/>
</dbReference>
<dbReference type="InterPro" id="IPR002514">
    <property type="entry name" value="Transposase_8"/>
</dbReference>
<reference evidence="2 3" key="1">
    <citation type="submission" date="2020-08" db="EMBL/GenBank/DDBJ databases">
        <title>Draft genome sequencing of an Anaerocolumna strain isolated from anoxic soil subjected to BSD treatment.</title>
        <authorList>
            <person name="Uek A."/>
            <person name="Tonouchi A."/>
        </authorList>
    </citation>
    <scope>NUCLEOTIDE SEQUENCE [LARGE SCALE GENOMIC DNA]</scope>
    <source>
        <strain evidence="2 3">CTTW</strain>
    </source>
</reference>
<dbReference type="GO" id="GO:0004803">
    <property type="term" value="F:transposase activity"/>
    <property type="evidence" value="ECO:0007669"/>
    <property type="project" value="InterPro"/>
</dbReference>
<evidence type="ECO:0000313" key="3">
    <source>
        <dbReference type="Proteomes" id="UP000515703"/>
    </source>
</evidence>
<accession>A0A7I8DQX9</accession>
<dbReference type="Pfam" id="PF01527">
    <property type="entry name" value="HTH_Tnp_1"/>
    <property type="match status" value="1"/>
</dbReference>
<proteinExistence type="predicted"/>
<dbReference type="SUPFAM" id="SSF46689">
    <property type="entry name" value="Homeodomain-like"/>
    <property type="match status" value="1"/>
</dbReference>
<organism evidence="2 3">
    <name type="scientific">Anaerocolumna chitinilytica</name>
    <dbReference type="NCBI Taxonomy" id="1727145"/>
    <lineage>
        <taxon>Bacteria</taxon>
        <taxon>Bacillati</taxon>
        <taxon>Bacillota</taxon>
        <taxon>Clostridia</taxon>
        <taxon>Lachnospirales</taxon>
        <taxon>Lachnospiraceae</taxon>
        <taxon>Anaerocolumna</taxon>
    </lineage>
</organism>
<evidence type="ECO:0000256" key="1">
    <source>
        <dbReference type="SAM" id="Coils"/>
    </source>
</evidence>
<dbReference type="Gene3D" id="1.10.10.60">
    <property type="entry name" value="Homeodomain-like"/>
    <property type="match status" value="1"/>
</dbReference>
<dbReference type="GO" id="GO:0006313">
    <property type="term" value="P:DNA transposition"/>
    <property type="evidence" value="ECO:0007669"/>
    <property type="project" value="InterPro"/>
</dbReference>
<feature type="coiled-coil region" evidence="1">
    <location>
        <begin position="61"/>
        <end position="88"/>
    </location>
</feature>
<sequence length="94" mass="10849">MPKHFDKQFKLDAVQYYHDYKDLGMVGCATNLGISQQTLSRWRKELRETGDIESRGSGNYTSDEEKEIARLKRELRDTQDALDVLKKAISILGK</sequence>